<name>A0A1B6G9J2_9HEMI</name>
<dbReference type="InterPro" id="IPR039770">
    <property type="entry name" value="Rpf2"/>
</dbReference>
<dbReference type="Pfam" id="PF04427">
    <property type="entry name" value="Brix"/>
    <property type="match status" value="1"/>
</dbReference>
<dbReference type="EMBL" id="GECZ01010665">
    <property type="protein sequence ID" value="JAS59104.1"/>
    <property type="molecule type" value="Transcribed_RNA"/>
</dbReference>
<dbReference type="InterPro" id="IPR007109">
    <property type="entry name" value="Brix"/>
</dbReference>
<comment type="similarity">
    <text evidence="2">Belongs to the RPF2 family.</text>
</comment>
<keyword evidence="4" id="KW-0539">Nucleus</keyword>
<accession>A0A1B6G9J2</accession>
<evidence type="ECO:0000256" key="1">
    <source>
        <dbReference type="ARBA" id="ARBA00004604"/>
    </source>
</evidence>
<organism evidence="7">
    <name type="scientific">Cuerna arida</name>
    <dbReference type="NCBI Taxonomy" id="1464854"/>
    <lineage>
        <taxon>Eukaryota</taxon>
        <taxon>Metazoa</taxon>
        <taxon>Ecdysozoa</taxon>
        <taxon>Arthropoda</taxon>
        <taxon>Hexapoda</taxon>
        <taxon>Insecta</taxon>
        <taxon>Pterygota</taxon>
        <taxon>Neoptera</taxon>
        <taxon>Paraneoptera</taxon>
        <taxon>Hemiptera</taxon>
        <taxon>Auchenorrhyncha</taxon>
        <taxon>Membracoidea</taxon>
        <taxon>Cicadellidae</taxon>
        <taxon>Cicadellinae</taxon>
        <taxon>Proconiini</taxon>
        <taxon>Cuerna</taxon>
    </lineage>
</organism>
<dbReference type="GO" id="GO:0005730">
    <property type="term" value="C:nucleolus"/>
    <property type="evidence" value="ECO:0007669"/>
    <property type="project" value="UniProtKB-SubCell"/>
</dbReference>
<sequence length="108" mass="12514">FDGNLLDMVELGVTGFQEMKEFCEEKISVGIKPCVIFSGSKWDTDEDYKVMQSLLLDMFNREQCSKVRFQGLEHLLHFIATDDDRLLLRSYRMRLKKSGTDSEAPKVD</sequence>
<feature type="domain" description="Brix" evidence="6">
    <location>
        <begin position="1"/>
        <end position="108"/>
    </location>
</feature>
<protein>
    <recommendedName>
        <fullName evidence="3">Ribosome production factor 2 homolog</fullName>
    </recommendedName>
    <alternativeName>
        <fullName evidence="5">Ribosome biogenesis protein RPF2 homolog</fullName>
    </alternativeName>
</protein>
<comment type="subcellular location">
    <subcellularLocation>
        <location evidence="1">Nucleus</location>
        <location evidence="1">Nucleolus</location>
    </subcellularLocation>
</comment>
<proteinExistence type="inferred from homology"/>
<evidence type="ECO:0000256" key="3">
    <source>
        <dbReference type="ARBA" id="ARBA00020387"/>
    </source>
</evidence>
<evidence type="ECO:0000313" key="7">
    <source>
        <dbReference type="EMBL" id="JAS59104.1"/>
    </source>
</evidence>
<dbReference type="GO" id="GO:0000463">
    <property type="term" value="P:maturation of LSU-rRNA from tricistronic rRNA transcript (SSU-rRNA, 5.8S rRNA, LSU-rRNA)"/>
    <property type="evidence" value="ECO:0007669"/>
    <property type="project" value="TreeGrafter"/>
</dbReference>
<dbReference type="GO" id="GO:0000027">
    <property type="term" value="P:ribosomal large subunit assembly"/>
    <property type="evidence" value="ECO:0007669"/>
    <property type="project" value="InterPro"/>
</dbReference>
<evidence type="ECO:0000256" key="5">
    <source>
        <dbReference type="ARBA" id="ARBA00030889"/>
    </source>
</evidence>
<evidence type="ECO:0000256" key="4">
    <source>
        <dbReference type="ARBA" id="ARBA00023242"/>
    </source>
</evidence>
<evidence type="ECO:0000256" key="2">
    <source>
        <dbReference type="ARBA" id="ARBA00010782"/>
    </source>
</evidence>
<reference evidence="7" key="1">
    <citation type="submission" date="2015-11" db="EMBL/GenBank/DDBJ databases">
        <title>De novo transcriptome assembly of four potential Pierce s Disease insect vectors from Arizona vineyards.</title>
        <authorList>
            <person name="Tassone E.E."/>
        </authorList>
    </citation>
    <scope>NUCLEOTIDE SEQUENCE</scope>
</reference>
<dbReference type="PANTHER" id="PTHR12728:SF0">
    <property type="entry name" value="RIBOSOME PRODUCTION FACTOR 2 HOMOLOG"/>
    <property type="match status" value="1"/>
</dbReference>
<feature type="non-terminal residue" evidence="7">
    <location>
        <position position="1"/>
    </location>
</feature>
<gene>
    <name evidence="7" type="ORF">g.48990</name>
</gene>
<dbReference type="AlphaFoldDB" id="A0A1B6G9J2"/>
<dbReference type="PROSITE" id="PS50833">
    <property type="entry name" value="BRIX"/>
    <property type="match status" value="1"/>
</dbReference>
<evidence type="ECO:0000259" key="6">
    <source>
        <dbReference type="PROSITE" id="PS50833"/>
    </source>
</evidence>
<dbReference type="PANTHER" id="PTHR12728">
    <property type="entry name" value="BRIX DOMAIN CONTAINING PROTEIN"/>
    <property type="match status" value="1"/>
</dbReference>
<feature type="non-terminal residue" evidence="7">
    <location>
        <position position="108"/>
    </location>
</feature>
<dbReference type="GO" id="GO:0019843">
    <property type="term" value="F:rRNA binding"/>
    <property type="evidence" value="ECO:0007669"/>
    <property type="project" value="InterPro"/>
</dbReference>